<dbReference type="InterPro" id="IPR031334">
    <property type="entry name" value="Piezo_cap_dom"/>
</dbReference>
<evidence type="ECO:0000256" key="1">
    <source>
        <dbReference type="SAM" id="Phobius"/>
    </source>
</evidence>
<feature type="transmembrane region" description="Helical" evidence="1">
    <location>
        <begin position="174"/>
        <end position="195"/>
    </location>
</feature>
<feature type="transmembrane region" description="Helical" evidence="1">
    <location>
        <begin position="480"/>
        <end position="503"/>
    </location>
</feature>
<feature type="transmembrane region" description="Helical" evidence="1">
    <location>
        <begin position="105"/>
        <end position="123"/>
    </location>
</feature>
<evidence type="ECO:0000313" key="5">
    <source>
        <dbReference type="Proteomes" id="UP000265160"/>
    </source>
</evidence>
<proteinExistence type="predicted"/>
<dbReference type="Ensembl" id="ENSMZET00005028546.1">
    <property type="protein sequence ID" value="ENSMZEP00005027667.1"/>
    <property type="gene ID" value="ENSMZEG00005020632.1"/>
</dbReference>
<accession>A0A3P9D0F5</accession>
<dbReference type="STRING" id="106582.ENSMZEP00005027667"/>
<sequence>MLVITLFCGLHIYLPIRQFFYDIIHPDYSPVCDVYALMFLIDVVNFIVTIYGYWAFGKYSAAADITESLSEDQVPEAFLVMLLIQFGTMIVDRALYLKKSLLGKCVFQVVLVFGIHFWMFFILPGVTERRFNRNPVAQLWYFVKCIYFGLSAYQIKCGYPNRILGNFLTKNYNYLNLFLFQGFRMVPFLTELRAVMDWVWTDTTLSLSSWICVEDIYANIFVLKCWRESEKKFPHPPGQKKKKVVKYGMGGFIIFALISIIWFPLLFMSLVQSAAGVTNQPLDVSIQLSIAGYEPLFTMSAQEQNLVPYTEAKFNRLTKVYATHPSAMQFIMNYEAEDILVAKIKSDASLLWTISPASRAAMIQELSNSSHIYMTLQTVGEHTVKFDDKTLREGIVRMLKGNSNGLCMLYYYLTDRPDLQALAFFRPMSIQLQQVNGTSKKEADQWWVVEECSPVVTSSEHKCQSIELVVFSDKVSPSSLGFLAGHGIVGLYMSVVLVIGKFVREFFNGISRSIMFEELPCVDRVLKLCTDIFVVRETGEMELEETLFEKLIFLYRSPETMIKMTREKKDS</sequence>
<dbReference type="AlphaFoldDB" id="A0A3P9D0F5"/>
<protein>
    <submittedName>
        <fullName evidence="4">Uncharacterized protein</fullName>
    </submittedName>
</protein>
<dbReference type="GO" id="GO:0016020">
    <property type="term" value="C:membrane"/>
    <property type="evidence" value="ECO:0007669"/>
    <property type="project" value="InterPro"/>
</dbReference>
<dbReference type="InterPro" id="IPR056770">
    <property type="entry name" value="Piezo_THU9_anchor"/>
</dbReference>
<dbReference type="PANTHER" id="PTHR47049">
    <property type="entry name" value="PIEZO-TYPE MECHANOSENSITIVE ION CHANNEL HOMOLOG"/>
    <property type="match status" value="1"/>
</dbReference>
<keyword evidence="1" id="KW-0472">Membrane</keyword>
<feature type="transmembrane region" description="Helical" evidence="1">
    <location>
        <begin position="135"/>
        <end position="153"/>
    </location>
</feature>
<dbReference type="Proteomes" id="UP000265160">
    <property type="component" value="LG20"/>
</dbReference>
<keyword evidence="1" id="KW-1133">Transmembrane helix</keyword>
<dbReference type="Pfam" id="PF24874">
    <property type="entry name" value="Piezo_THU9_anchor"/>
    <property type="match status" value="1"/>
</dbReference>
<name>A0A3P9D0F5_9CICH</name>
<dbReference type="Pfam" id="PF12166">
    <property type="entry name" value="Piezo_cap"/>
    <property type="match status" value="1"/>
</dbReference>
<feature type="transmembrane region" description="Helical" evidence="1">
    <location>
        <begin position="34"/>
        <end position="57"/>
    </location>
</feature>
<reference evidence="4" key="3">
    <citation type="submission" date="2025-09" db="UniProtKB">
        <authorList>
            <consortium name="Ensembl"/>
        </authorList>
    </citation>
    <scope>IDENTIFICATION</scope>
</reference>
<evidence type="ECO:0000313" key="4">
    <source>
        <dbReference type="Ensembl" id="ENSMZEP00005027667.1"/>
    </source>
</evidence>
<dbReference type="PANTHER" id="PTHR47049:SF7">
    <property type="entry name" value="PIEZO-TYPE MECHANOSENSITIVE ION CHANNEL COMPONENT 2 ISOFORM X1"/>
    <property type="match status" value="1"/>
</dbReference>
<feature type="domain" description="Piezo THU9 and anchor" evidence="3">
    <location>
        <begin position="33"/>
        <end position="269"/>
    </location>
</feature>
<evidence type="ECO:0000259" key="3">
    <source>
        <dbReference type="Pfam" id="PF24874"/>
    </source>
</evidence>
<keyword evidence="5" id="KW-1185">Reference proteome</keyword>
<feature type="transmembrane region" description="Helical" evidence="1">
    <location>
        <begin position="207"/>
        <end position="226"/>
    </location>
</feature>
<organism evidence="4 5">
    <name type="scientific">Maylandia zebra</name>
    <name type="common">zebra mbuna</name>
    <dbReference type="NCBI Taxonomy" id="106582"/>
    <lineage>
        <taxon>Eukaryota</taxon>
        <taxon>Metazoa</taxon>
        <taxon>Chordata</taxon>
        <taxon>Craniata</taxon>
        <taxon>Vertebrata</taxon>
        <taxon>Euteleostomi</taxon>
        <taxon>Actinopterygii</taxon>
        <taxon>Neopterygii</taxon>
        <taxon>Teleostei</taxon>
        <taxon>Neoteleostei</taxon>
        <taxon>Acanthomorphata</taxon>
        <taxon>Ovalentaria</taxon>
        <taxon>Cichlomorphae</taxon>
        <taxon>Cichliformes</taxon>
        <taxon>Cichlidae</taxon>
        <taxon>African cichlids</taxon>
        <taxon>Pseudocrenilabrinae</taxon>
        <taxon>Haplochromini</taxon>
        <taxon>Maylandia</taxon>
        <taxon>Maylandia zebra complex</taxon>
    </lineage>
</organism>
<feature type="domain" description="Piezo non-specific cation channel cap" evidence="2">
    <location>
        <begin position="307"/>
        <end position="567"/>
    </location>
</feature>
<feature type="transmembrane region" description="Helical" evidence="1">
    <location>
        <begin position="247"/>
        <end position="271"/>
    </location>
</feature>
<dbReference type="GeneTree" id="ENSGT00940000164142"/>
<keyword evidence="1" id="KW-0812">Transmembrane</keyword>
<reference evidence="4" key="2">
    <citation type="submission" date="2025-08" db="UniProtKB">
        <authorList>
            <consortium name="Ensembl"/>
        </authorList>
    </citation>
    <scope>IDENTIFICATION</scope>
</reference>
<dbReference type="InterPro" id="IPR027272">
    <property type="entry name" value="Piezo"/>
</dbReference>
<reference evidence="4 5" key="1">
    <citation type="journal article" date="2014" name="Nature">
        <title>The genomic substrate for adaptive radiation in African cichlid fish.</title>
        <authorList>
            <person name="Brawand D."/>
            <person name="Wagner C.E."/>
            <person name="Li Y.I."/>
            <person name="Malinsky M."/>
            <person name="Keller I."/>
            <person name="Fan S."/>
            <person name="Simakov O."/>
            <person name="Ng A.Y."/>
            <person name="Lim Z.W."/>
            <person name="Bezault E."/>
            <person name="Turner-Maier J."/>
            <person name="Johnson J."/>
            <person name="Alcazar R."/>
            <person name="Noh H.J."/>
            <person name="Russell P."/>
            <person name="Aken B."/>
            <person name="Alfoldi J."/>
            <person name="Amemiya C."/>
            <person name="Azzouzi N."/>
            <person name="Baroiller J.F."/>
            <person name="Barloy-Hubler F."/>
            <person name="Berlin A."/>
            <person name="Bloomquist R."/>
            <person name="Carleton K.L."/>
            <person name="Conte M.A."/>
            <person name="D'Cotta H."/>
            <person name="Eshel O."/>
            <person name="Gaffney L."/>
            <person name="Galibert F."/>
            <person name="Gante H.F."/>
            <person name="Gnerre S."/>
            <person name="Greuter L."/>
            <person name="Guyon R."/>
            <person name="Haddad N.S."/>
            <person name="Haerty W."/>
            <person name="Harris R.M."/>
            <person name="Hofmann H.A."/>
            <person name="Hourlier T."/>
            <person name="Hulata G."/>
            <person name="Jaffe D.B."/>
            <person name="Lara M."/>
            <person name="Lee A.P."/>
            <person name="MacCallum I."/>
            <person name="Mwaiko S."/>
            <person name="Nikaido M."/>
            <person name="Nishihara H."/>
            <person name="Ozouf-Costaz C."/>
            <person name="Penman D.J."/>
            <person name="Przybylski D."/>
            <person name="Rakotomanga M."/>
            <person name="Renn S.C.P."/>
            <person name="Ribeiro F.J."/>
            <person name="Ron M."/>
            <person name="Salzburger W."/>
            <person name="Sanchez-Pulido L."/>
            <person name="Santos M.E."/>
            <person name="Searle S."/>
            <person name="Sharpe T."/>
            <person name="Swofford R."/>
            <person name="Tan F.J."/>
            <person name="Williams L."/>
            <person name="Young S."/>
            <person name="Yin S."/>
            <person name="Okada N."/>
            <person name="Kocher T.D."/>
            <person name="Miska E.A."/>
            <person name="Lander E.S."/>
            <person name="Venkatesh B."/>
            <person name="Fernald R.D."/>
            <person name="Meyer A."/>
            <person name="Ponting C.P."/>
            <person name="Streelman J.T."/>
            <person name="Lindblad-Toh K."/>
            <person name="Seehausen O."/>
            <person name="Di Palma F."/>
        </authorList>
    </citation>
    <scope>NUCLEOTIDE SEQUENCE</scope>
</reference>
<evidence type="ECO:0000259" key="2">
    <source>
        <dbReference type="Pfam" id="PF12166"/>
    </source>
</evidence>
<dbReference type="GO" id="GO:0008381">
    <property type="term" value="F:mechanosensitive monoatomic ion channel activity"/>
    <property type="evidence" value="ECO:0007669"/>
    <property type="project" value="InterPro"/>
</dbReference>